<comment type="caution">
    <text evidence="11">The sequence shown here is derived from an EMBL/GenBank/DDBJ whole genome shotgun (WGS) entry which is preliminary data.</text>
</comment>
<dbReference type="EMBL" id="BPVZ01000085">
    <property type="protein sequence ID" value="GKV29963.1"/>
    <property type="molecule type" value="Genomic_DNA"/>
</dbReference>
<feature type="region of interest" description="Disordered" evidence="8">
    <location>
        <begin position="1"/>
        <end position="56"/>
    </location>
</feature>
<dbReference type="InterPro" id="IPR013057">
    <property type="entry name" value="AA_transpt_TM"/>
</dbReference>
<keyword evidence="4" id="KW-0029">Amino-acid transport</keyword>
<feature type="transmembrane region" description="Helical" evidence="9">
    <location>
        <begin position="443"/>
        <end position="463"/>
    </location>
</feature>
<dbReference type="Proteomes" id="UP001054252">
    <property type="component" value="Unassembled WGS sequence"/>
</dbReference>
<keyword evidence="2" id="KW-0813">Transport</keyword>
<gene>
    <name evidence="11" type="ORF">SLEP1_g38836</name>
</gene>
<feature type="compositionally biased region" description="Polar residues" evidence="8">
    <location>
        <begin position="43"/>
        <end position="54"/>
    </location>
</feature>
<dbReference type="AlphaFoldDB" id="A0AAV5KY96"/>
<keyword evidence="3 9" id="KW-0812">Transmembrane</keyword>
<accession>A0AAV5KY96</accession>
<reference evidence="11 12" key="1">
    <citation type="journal article" date="2021" name="Commun. Biol.">
        <title>The genome of Shorea leprosula (Dipterocarpaceae) highlights the ecological relevance of drought in aseasonal tropical rainforests.</title>
        <authorList>
            <person name="Ng K.K.S."/>
            <person name="Kobayashi M.J."/>
            <person name="Fawcett J.A."/>
            <person name="Hatakeyama M."/>
            <person name="Paape T."/>
            <person name="Ng C.H."/>
            <person name="Ang C.C."/>
            <person name="Tnah L.H."/>
            <person name="Lee C.T."/>
            <person name="Nishiyama T."/>
            <person name="Sese J."/>
            <person name="O'Brien M.J."/>
            <person name="Copetti D."/>
            <person name="Mohd Noor M.I."/>
            <person name="Ong R.C."/>
            <person name="Putra M."/>
            <person name="Sireger I.Z."/>
            <person name="Indrioko S."/>
            <person name="Kosugi Y."/>
            <person name="Izuno A."/>
            <person name="Isagi Y."/>
            <person name="Lee S.L."/>
            <person name="Shimizu K.K."/>
        </authorList>
    </citation>
    <scope>NUCLEOTIDE SEQUENCE [LARGE SCALE GENOMIC DNA]</scope>
    <source>
        <strain evidence="11">214</strain>
    </source>
</reference>
<protein>
    <recommendedName>
        <fullName evidence="10">Amino acid transporter transmembrane domain-containing protein</fullName>
    </recommendedName>
</protein>
<keyword evidence="6 9" id="KW-0472">Membrane</keyword>
<feature type="compositionally biased region" description="Basic and acidic residues" evidence="8">
    <location>
        <begin position="1"/>
        <end position="14"/>
    </location>
</feature>
<feature type="domain" description="Amino acid transporter transmembrane" evidence="10">
    <location>
        <begin position="141"/>
        <end position="522"/>
    </location>
</feature>
<feature type="transmembrane region" description="Helical" evidence="9">
    <location>
        <begin position="285"/>
        <end position="306"/>
    </location>
</feature>
<feature type="transmembrane region" description="Helical" evidence="9">
    <location>
        <begin position="250"/>
        <end position="273"/>
    </location>
</feature>
<feature type="transmembrane region" description="Helical" evidence="9">
    <location>
        <begin position="469"/>
        <end position="488"/>
    </location>
</feature>
<evidence type="ECO:0000256" key="3">
    <source>
        <dbReference type="ARBA" id="ARBA00022692"/>
    </source>
</evidence>
<dbReference type="GO" id="GO:0006865">
    <property type="term" value="P:amino acid transport"/>
    <property type="evidence" value="ECO:0007669"/>
    <property type="project" value="UniProtKB-KW"/>
</dbReference>
<feature type="transmembrane region" description="Helical" evidence="9">
    <location>
        <begin position="358"/>
        <end position="383"/>
    </location>
</feature>
<dbReference type="Pfam" id="PF01490">
    <property type="entry name" value="Aa_trans"/>
    <property type="match status" value="1"/>
</dbReference>
<dbReference type="FunFam" id="1.20.1740.10:FF:000047">
    <property type="entry name" value="Amino acid transporter AVT1A"/>
    <property type="match status" value="1"/>
</dbReference>
<dbReference type="GO" id="GO:0016020">
    <property type="term" value="C:membrane"/>
    <property type="evidence" value="ECO:0007669"/>
    <property type="project" value="UniProtKB-SubCell"/>
</dbReference>
<name>A0AAV5KY96_9ROSI</name>
<comment type="subcellular location">
    <subcellularLocation>
        <location evidence="1">Membrane</location>
        <topology evidence="1">Multi-pass membrane protein</topology>
    </subcellularLocation>
</comment>
<evidence type="ECO:0000256" key="8">
    <source>
        <dbReference type="SAM" id="MobiDB-lite"/>
    </source>
</evidence>
<organism evidence="11 12">
    <name type="scientific">Rubroshorea leprosula</name>
    <dbReference type="NCBI Taxonomy" id="152421"/>
    <lineage>
        <taxon>Eukaryota</taxon>
        <taxon>Viridiplantae</taxon>
        <taxon>Streptophyta</taxon>
        <taxon>Embryophyta</taxon>
        <taxon>Tracheophyta</taxon>
        <taxon>Spermatophyta</taxon>
        <taxon>Magnoliopsida</taxon>
        <taxon>eudicotyledons</taxon>
        <taxon>Gunneridae</taxon>
        <taxon>Pentapetalae</taxon>
        <taxon>rosids</taxon>
        <taxon>malvids</taxon>
        <taxon>Malvales</taxon>
        <taxon>Dipterocarpaceae</taxon>
        <taxon>Rubroshorea</taxon>
    </lineage>
</organism>
<feature type="transmembrane region" description="Helical" evidence="9">
    <location>
        <begin position="403"/>
        <end position="431"/>
    </location>
</feature>
<evidence type="ECO:0000259" key="10">
    <source>
        <dbReference type="Pfam" id="PF01490"/>
    </source>
</evidence>
<feature type="transmembrane region" description="Helical" evidence="9">
    <location>
        <begin position="500"/>
        <end position="522"/>
    </location>
</feature>
<feature type="transmembrane region" description="Helical" evidence="9">
    <location>
        <begin position="172"/>
        <end position="191"/>
    </location>
</feature>
<feature type="transmembrane region" description="Helical" evidence="9">
    <location>
        <begin position="218"/>
        <end position="238"/>
    </location>
</feature>
<proteinExistence type="inferred from homology"/>
<evidence type="ECO:0000256" key="2">
    <source>
        <dbReference type="ARBA" id="ARBA00022448"/>
    </source>
</evidence>
<feature type="transmembrane region" description="Helical" evidence="9">
    <location>
        <begin position="326"/>
        <end position="346"/>
    </location>
</feature>
<sequence>MKLDEEIWPDREDAFQTDDEENRAEMSFNGDDDDSDSDHTPPSRVSSELTNSPWPRSYRESMNMFSSPTFSSVRIPRLRESGKLPCQLDVDPESAFSKPLISEGSVDFIEEMPTSTIPLISDIASQPALSICESLAPQQQCSFAQAVLNGINVLFGLGLLTTPYAIREGGWLSLILLFMFFISCCYTGILLKRCIQSSPGLQTYPDIGQAAFGKIGRVIISITLYVELYGACVEYLIMMGDNLSMMFPNVYMYVAGMSFDAHKIFSFIATLTILPTVWLRDLSLLSYLSVGGVGASILVVLCLLWVGVVDRVGFHAGGTALDLANLSVSVGIYGFCYSGHSVFPNIYSSMKERTQFPLVLIVSFLFCWFMYTAVAICGYLIFGDSVESQFTLNMPTQLVASKIAVWTTIVCPMTKYALTITPVALSLEELLPSFMFRSRSASILIRTILVTSTLVTAMTVPFFGNLMALMGSLLAMLITLIFPCACYLSIHRGRLTKFDIATCIFTMIIGAVSACAGTYSAIRRIAGQMS</sequence>
<evidence type="ECO:0000256" key="5">
    <source>
        <dbReference type="ARBA" id="ARBA00022989"/>
    </source>
</evidence>
<evidence type="ECO:0000313" key="11">
    <source>
        <dbReference type="EMBL" id="GKV29963.1"/>
    </source>
</evidence>
<keyword evidence="5 9" id="KW-1133">Transmembrane helix</keyword>
<evidence type="ECO:0000256" key="4">
    <source>
        <dbReference type="ARBA" id="ARBA00022970"/>
    </source>
</evidence>
<comment type="similarity">
    <text evidence="7">Belongs to the amino acid/polyamine transporter 2 family. Amino acid/auxin permease (AAAP) (TC 2.A.18.5) subfamily.</text>
</comment>
<keyword evidence="12" id="KW-1185">Reference proteome</keyword>
<evidence type="ECO:0000256" key="6">
    <source>
        <dbReference type="ARBA" id="ARBA00023136"/>
    </source>
</evidence>
<evidence type="ECO:0000256" key="7">
    <source>
        <dbReference type="ARBA" id="ARBA00049662"/>
    </source>
</evidence>
<evidence type="ECO:0000256" key="1">
    <source>
        <dbReference type="ARBA" id="ARBA00004141"/>
    </source>
</evidence>
<dbReference type="PANTHER" id="PTHR48017">
    <property type="entry name" value="OS05G0424000 PROTEIN-RELATED"/>
    <property type="match status" value="1"/>
</dbReference>
<evidence type="ECO:0000256" key="9">
    <source>
        <dbReference type="SAM" id="Phobius"/>
    </source>
</evidence>
<evidence type="ECO:0000313" key="12">
    <source>
        <dbReference type="Proteomes" id="UP001054252"/>
    </source>
</evidence>